<keyword evidence="2" id="KW-1185">Reference proteome</keyword>
<evidence type="ECO:0000313" key="2">
    <source>
        <dbReference type="Proteomes" id="UP000001730"/>
    </source>
</evidence>
<gene>
    <name evidence="1" type="ordered locus">VSAL_II0509</name>
</gene>
<proteinExistence type="predicted"/>
<evidence type="ECO:0000313" key="1">
    <source>
        <dbReference type="EMBL" id="CAQ81263.1"/>
    </source>
</evidence>
<dbReference type="AlphaFoldDB" id="B6ERD0"/>
<dbReference type="KEGG" id="vsa:VSAL_II0509"/>
<sequence length="81" mass="9315">MLGFYILNIKRRNIIMKPEFIYEIPEGLGSAGQATAEREAEQLYSDLIGKGARNMTEIKIEIKDMNVIASWVIDGERYYNN</sequence>
<accession>B6ERD0</accession>
<dbReference type="Proteomes" id="UP000001730">
    <property type="component" value="Chromosome 2"/>
</dbReference>
<dbReference type="HOGENOM" id="CLU_195024_0_0_6"/>
<protein>
    <submittedName>
        <fullName evidence="1">Uncharacterized protein</fullName>
    </submittedName>
</protein>
<organism evidence="1 2">
    <name type="scientific">Aliivibrio salmonicida (strain LFI1238)</name>
    <name type="common">Vibrio salmonicida (strain LFI1238)</name>
    <dbReference type="NCBI Taxonomy" id="316275"/>
    <lineage>
        <taxon>Bacteria</taxon>
        <taxon>Pseudomonadati</taxon>
        <taxon>Pseudomonadota</taxon>
        <taxon>Gammaproteobacteria</taxon>
        <taxon>Vibrionales</taxon>
        <taxon>Vibrionaceae</taxon>
        <taxon>Aliivibrio</taxon>
    </lineage>
</organism>
<name>B6ERD0_ALISL</name>
<reference evidence="1 2" key="1">
    <citation type="journal article" date="2008" name="BMC Genomics">
        <title>The genome sequence of the fish pathogen Aliivibrio salmonicida strain LFI1238 shows extensive evidence of gene decay.</title>
        <authorList>
            <person name="Hjerde E."/>
            <person name="Lorentzen M.S."/>
            <person name="Holden M.T."/>
            <person name="Seeger K."/>
            <person name="Paulsen S."/>
            <person name="Bason N."/>
            <person name="Churcher C."/>
            <person name="Harris D."/>
            <person name="Norbertczak H."/>
            <person name="Quail M.A."/>
            <person name="Sanders S."/>
            <person name="Thurston S."/>
            <person name="Parkhill J."/>
            <person name="Willassen N.P."/>
            <person name="Thomson N.R."/>
        </authorList>
    </citation>
    <scope>NUCLEOTIDE SEQUENCE [LARGE SCALE GENOMIC DNA]</scope>
    <source>
        <strain evidence="1 2">LFI1238</strain>
    </source>
</reference>
<dbReference type="EMBL" id="FM178380">
    <property type="protein sequence ID" value="CAQ81263.1"/>
    <property type="molecule type" value="Genomic_DNA"/>
</dbReference>